<organism evidence="1 2">
    <name type="scientific">Trichophyton violaceum</name>
    <dbReference type="NCBI Taxonomy" id="34388"/>
    <lineage>
        <taxon>Eukaryota</taxon>
        <taxon>Fungi</taxon>
        <taxon>Dikarya</taxon>
        <taxon>Ascomycota</taxon>
        <taxon>Pezizomycotina</taxon>
        <taxon>Eurotiomycetes</taxon>
        <taxon>Eurotiomycetidae</taxon>
        <taxon>Onygenales</taxon>
        <taxon>Arthrodermataceae</taxon>
        <taxon>Trichophyton</taxon>
    </lineage>
</organism>
<sequence length="103" mass="11613">MVRGKILKALSRMENFLIEKPSQAWKSEVGLGRGAQEGWKDSSPYQTPAQFNATDKTLREAAQKISHRVWATADIEVNPDITKEEAPAVNIAMFRQLKDNLDE</sequence>
<gene>
    <name evidence="1" type="ORF">A7D00_0900</name>
</gene>
<reference evidence="1 2" key="1">
    <citation type="submission" date="2016-05" db="EMBL/GenBank/DDBJ databases">
        <title>Genome sequencing of Trichophyton violaceum CMCC(F)T3l isolated from hair.</title>
        <authorList>
            <person name="Zhan P."/>
            <person name="Tao Y."/>
            <person name="Liu W."/>
        </authorList>
    </citation>
    <scope>NUCLEOTIDE SEQUENCE [LARGE SCALE GENOMIC DNA]</scope>
    <source>
        <strain evidence="2">CMCC(F)T3l</strain>
    </source>
</reference>
<keyword evidence="2" id="KW-1185">Reference proteome</keyword>
<accession>A0A178FS97</accession>
<dbReference type="EMBL" id="LHPN01000001">
    <property type="protein sequence ID" value="OAL75301.1"/>
    <property type="molecule type" value="Genomic_DNA"/>
</dbReference>
<proteinExistence type="predicted"/>
<dbReference type="AlphaFoldDB" id="A0A178FS97"/>
<evidence type="ECO:0000313" key="2">
    <source>
        <dbReference type="Proteomes" id="UP000243519"/>
    </source>
</evidence>
<protein>
    <submittedName>
        <fullName evidence="1">Uncharacterized protein</fullName>
    </submittedName>
</protein>
<name>A0A178FS97_TRIVO</name>
<evidence type="ECO:0000313" key="1">
    <source>
        <dbReference type="EMBL" id="OAL75301.1"/>
    </source>
</evidence>
<comment type="caution">
    <text evidence="1">The sequence shown here is derived from an EMBL/GenBank/DDBJ whole genome shotgun (WGS) entry which is preliminary data.</text>
</comment>
<dbReference type="Proteomes" id="UP000243519">
    <property type="component" value="Unassembled WGS sequence"/>
</dbReference>